<evidence type="ECO:0000259" key="6">
    <source>
        <dbReference type="Pfam" id="PF13693"/>
    </source>
</evidence>
<dbReference type="Gene3D" id="1.10.260.40">
    <property type="entry name" value="lambda repressor-like DNA-binding domains"/>
    <property type="match status" value="1"/>
</dbReference>
<keyword evidence="3" id="KW-0238">DNA-binding</keyword>
<keyword evidence="2" id="KW-0805">Transcription regulation</keyword>
<evidence type="ECO:0000256" key="4">
    <source>
        <dbReference type="ARBA" id="ARBA00023163"/>
    </source>
</evidence>
<proteinExistence type="inferred from homology"/>
<accession>A0ABV7XL05</accession>
<feature type="region of interest" description="Disordered" evidence="5">
    <location>
        <begin position="73"/>
        <end position="114"/>
    </location>
</feature>
<comment type="caution">
    <text evidence="7">The sequence shown here is derived from an EMBL/GenBank/DDBJ whole genome shotgun (WGS) entry which is preliminary data.</text>
</comment>
<reference evidence="8" key="1">
    <citation type="journal article" date="2019" name="Int. J. Syst. Evol. Microbiol.">
        <title>The Global Catalogue of Microorganisms (GCM) 10K type strain sequencing project: providing services to taxonomists for standard genome sequencing and annotation.</title>
        <authorList>
            <consortium name="The Broad Institute Genomics Platform"/>
            <consortium name="The Broad Institute Genome Sequencing Center for Infectious Disease"/>
            <person name="Wu L."/>
            <person name="Ma J."/>
        </authorList>
    </citation>
    <scope>NUCLEOTIDE SEQUENCE [LARGE SCALE GENOMIC DNA]</scope>
    <source>
        <strain evidence="8">KCTC 42441</strain>
    </source>
</reference>
<dbReference type="SUPFAM" id="SSF47413">
    <property type="entry name" value="lambda repressor-like DNA-binding domains"/>
    <property type="match status" value="1"/>
</dbReference>
<comment type="similarity">
    <text evidence="1">Belongs to the ner transcriptional regulatory family.</text>
</comment>
<keyword evidence="4" id="KW-0804">Transcription</keyword>
<dbReference type="InterPro" id="IPR010982">
    <property type="entry name" value="Lambda_DNA-bd_dom_sf"/>
</dbReference>
<feature type="domain" description="Ner winged helix-turn-helix DNA-binding" evidence="6">
    <location>
        <begin position="14"/>
        <end position="82"/>
    </location>
</feature>
<sequence length="114" mass="12321">MTARPAAKKTSPEDWHPAEVVAALRMKGYSLRQLAKLNGYGNENSLTTALRRPYPLAEGIIAEAIGVAPATIWPSRYGRDGKPNRGPSGPKPMLPHGAKPSRLRLARNRQKAGA</sequence>
<dbReference type="Proteomes" id="UP001595705">
    <property type="component" value="Unassembled WGS sequence"/>
</dbReference>
<evidence type="ECO:0000256" key="5">
    <source>
        <dbReference type="SAM" id="MobiDB-lite"/>
    </source>
</evidence>
<dbReference type="EMBL" id="JBHRYA010000007">
    <property type="protein sequence ID" value="MFC3716845.1"/>
    <property type="molecule type" value="Genomic_DNA"/>
</dbReference>
<evidence type="ECO:0000313" key="8">
    <source>
        <dbReference type="Proteomes" id="UP001595705"/>
    </source>
</evidence>
<dbReference type="Pfam" id="PF13693">
    <property type="entry name" value="HTH_35"/>
    <property type="match status" value="1"/>
</dbReference>
<protein>
    <submittedName>
        <fullName evidence="7">Transcriptional regulator</fullName>
    </submittedName>
</protein>
<evidence type="ECO:0000313" key="7">
    <source>
        <dbReference type="EMBL" id="MFC3716845.1"/>
    </source>
</evidence>
<gene>
    <name evidence="7" type="ORF">ACFONC_11850</name>
</gene>
<evidence type="ECO:0000256" key="3">
    <source>
        <dbReference type="ARBA" id="ARBA00023125"/>
    </source>
</evidence>
<evidence type="ECO:0000256" key="1">
    <source>
        <dbReference type="ARBA" id="ARBA00006157"/>
    </source>
</evidence>
<feature type="compositionally biased region" description="Basic residues" evidence="5">
    <location>
        <begin position="99"/>
        <end position="114"/>
    </location>
</feature>
<keyword evidence="8" id="KW-1185">Reference proteome</keyword>
<dbReference type="RefSeq" id="WP_386744299.1">
    <property type="nucleotide sequence ID" value="NZ_JBHRYA010000007.1"/>
</dbReference>
<dbReference type="InterPro" id="IPR038722">
    <property type="entry name" value="Ner_HTH_dom"/>
</dbReference>
<organism evidence="7 8">
    <name type="scientific">Luteimonas soli</name>
    <dbReference type="NCBI Taxonomy" id="1648966"/>
    <lineage>
        <taxon>Bacteria</taxon>
        <taxon>Pseudomonadati</taxon>
        <taxon>Pseudomonadota</taxon>
        <taxon>Gammaproteobacteria</taxon>
        <taxon>Lysobacterales</taxon>
        <taxon>Lysobacteraceae</taxon>
        <taxon>Luteimonas</taxon>
    </lineage>
</organism>
<evidence type="ECO:0000256" key="2">
    <source>
        <dbReference type="ARBA" id="ARBA00023015"/>
    </source>
</evidence>
<name>A0ABV7XL05_9GAMM</name>